<evidence type="ECO:0000313" key="1">
    <source>
        <dbReference type="EMBL" id="KAL0379031.1"/>
    </source>
</evidence>
<dbReference type="AlphaFoldDB" id="A0AAW2RHR8"/>
<accession>A0AAW2RHR8</accession>
<dbReference type="PANTHER" id="PTHR33116">
    <property type="entry name" value="REVERSE TRANSCRIPTASE ZINC-BINDING DOMAIN-CONTAINING PROTEIN-RELATED-RELATED"/>
    <property type="match status" value="1"/>
</dbReference>
<sequence>MNLGKSAVVLSKNTPMHVRTELALILGVPEVAKHGKYLRLPSVIGKSKRAMFDCIRDRIWRKMQCWSAKKLSQAGCMVMIKSMLQAIPTFDMSCFKFPEALITEMEGLLAVFF</sequence>
<comment type="caution">
    <text evidence="1">The sequence shown here is derived from an EMBL/GenBank/DDBJ whole genome shotgun (WGS) entry which is preliminary data.</text>
</comment>
<dbReference type="EMBL" id="JACGWJ010000013">
    <property type="protein sequence ID" value="KAL0379031.1"/>
    <property type="molecule type" value="Genomic_DNA"/>
</dbReference>
<organism evidence="1">
    <name type="scientific">Sesamum radiatum</name>
    <name type="common">Black benniseed</name>
    <dbReference type="NCBI Taxonomy" id="300843"/>
    <lineage>
        <taxon>Eukaryota</taxon>
        <taxon>Viridiplantae</taxon>
        <taxon>Streptophyta</taxon>
        <taxon>Embryophyta</taxon>
        <taxon>Tracheophyta</taxon>
        <taxon>Spermatophyta</taxon>
        <taxon>Magnoliopsida</taxon>
        <taxon>eudicotyledons</taxon>
        <taxon>Gunneridae</taxon>
        <taxon>Pentapetalae</taxon>
        <taxon>asterids</taxon>
        <taxon>lamiids</taxon>
        <taxon>Lamiales</taxon>
        <taxon>Pedaliaceae</taxon>
        <taxon>Sesamum</taxon>
    </lineage>
</organism>
<gene>
    <name evidence="1" type="ORF">Sradi_3208600</name>
</gene>
<protein>
    <submittedName>
        <fullName evidence="1">Uncharacterized protein</fullName>
    </submittedName>
</protein>
<name>A0AAW2RHR8_SESRA</name>
<reference evidence="1" key="1">
    <citation type="submission" date="2020-06" db="EMBL/GenBank/DDBJ databases">
        <authorList>
            <person name="Li T."/>
            <person name="Hu X."/>
            <person name="Zhang T."/>
            <person name="Song X."/>
            <person name="Zhang H."/>
            <person name="Dai N."/>
            <person name="Sheng W."/>
            <person name="Hou X."/>
            <person name="Wei L."/>
        </authorList>
    </citation>
    <scope>NUCLEOTIDE SEQUENCE</scope>
    <source>
        <strain evidence="1">G02</strain>
        <tissue evidence="1">Leaf</tissue>
    </source>
</reference>
<reference evidence="1" key="2">
    <citation type="journal article" date="2024" name="Plant">
        <title>Genomic evolution and insights into agronomic trait innovations of Sesamum species.</title>
        <authorList>
            <person name="Miao H."/>
            <person name="Wang L."/>
            <person name="Qu L."/>
            <person name="Liu H."/>
            <person name="Sun Y."/>
            <person name="Le M."/>
            <person name="Wang Q."/>
            <person name="Wei S."/>
            <person name="Zheng Y."/>
            <person name="Lin W."/>
            <person name="Duan Y."/>
            <person name="Cao H."/>
            <person name="Xiong S."/>
            <person name="Wang X."/>
            <person name="Wei L."/>
            <person name="Li C."/>
            <person name="Ma Q."/>
            <person name="Ju M."/>
            <person name="Zhao R."/>
            <person name="Li G."/>
            <person name="Mu C."/>
            <person name="Tian Q."/>
            <person name="Mei H."/>
            <person name="Zhang T."/>
            <person name="Gao T."/>
            <person name="Zhang H."/>
        </authorList>
    </citation>
    <scope>NUCLEOTIDE SEQUENCE</scope>
    <source>
        <strain evidence="1">G02</strain>
    </source>
</reference>
<dbReference type="PANTHER" id="PTHR33116:SF86">
    <property type="entry name" value="REVERSE TRANSCRIPTASE DOMAIN-CONTAINING PROTEIN"/>
    <property type="match status" value="1"/>
</dbReference>
<proteinExistence type="predicted"/>